<evidence type="ECO:0000313" key="3">
    <source>
        <dbReference type="EMBL" id="SDT45055.1"/>
    </source>
</evidence>
<dbReference type="Pfam" id="PF12697">
    <property type="entry name" value="Abhydrolase_6"/>
    <property type="match status" value="1"/>
</dbReference>
<dbReference type="GO" id="GO:0016020">
    <property type="term" value="C:membrane"/>
    <property type="evidence" value="ECO:0007669"/>
    <property type="project" value="TreeGrafter"/>
</dbReference>
<proteinExistence type="predicted"/>
<organism evidence="3 4">
    <name type="scientific">Microlunatus soli</name>
    <dbReference type="NCBI Taxonomy" id="630515"/>
    <lineage>
        <taxon>Bacteria</taxon>
        <taxon>Bacillati</taxon>
        <taxon>Actinomycetota</taxon>
        <taxon>Actinomycetes</taxon>
        <taxon>Propionibacteriales</taxon>
        <taxon>Propionibacteriaceae</taxon>
        <taxon>Microlunatus</taxon>
    </lineage>
</organism>
<reference evidence="3 4" key="1">
    <citation type="submission" date="2016-10" db="EMBL/GenBank/DDBJ databases">
        <authorList>
            <person name="de Groot N.N."/>
        </authorList>
    </citation>
    <scope>NUCLEOTIDE SEQUENCE [LARGE SCALE GENOMIC DNA]</scope>
    <source>
        <strain evidence="3 4">DSM 21800</strain>
    </source>
</reference>
<evidence type="ECO:0000259" key="2">
    <source>
        <dbReference type="Pfam" id="PF12697"/>
    </source>
</evidence>
<dbReference type="GO" id="GO:0047372">
    <property type="term" value="F:monoacylglycerol lipase activity"/>
    <property type="evidence" value="ECO:0007669"/>
    <property type="project" value="TreeGrafter"/>
</dbReference>
<keyword evidence="4" id="KW-1185">Reference proteome</keyword>
<protein>
    <submittedName>
        <fullName evidence="3">Pimeloyl-ACP methyl ester carboxylesterase</fullName>
    </submittedName>
</protein>
<dbReference type="InterPro" id="IPR029058">
    <property type="entry name" value="AB_hydrolase_fold"/>
</dbReference>
<dbReference type="SUPFAM" id="SSF53474">
    <property type="entry name" value="alpha/beta-Hydrolases"/>
    <property type="match status" value="1"/>
</dbReference>
<feature type="region of interest" description="Disordered" evidence="1">
    <location>
        <begin position="1"/>
        <end position="23"/>
    </location>
</feature>
<dbReference type="Proteomes" id="UP000199103">
    <property type="component" value="Chromosome I"/>
</dbReference>
<dbReference type="InterPro" id="IPR050266">
    <property type="entry name" value="AB_hydrolase_sf"/>
</dbReference>
<evidence type="ECO:0000313" key="4">
    <source>
        <dbReference type="Proteomes" id="UP000199103"/>
    </source>
</evidence>
<dbReference type="PRINTS" id="PR00111">
    <property type="entry name" value="ABHYDROLASE"/>
</dbReference>
<dbReference type="STRING" id="630515.SAMN04489812_5918"/>
<dbReference type="PANTHER" id="PTHR43798">
    <property type="entry name" value="MONOACYLGLYCEROL LIPASE"/>
    <property type="match status" value="1"/>
</dbReference>
<dbReference type="Gene3D" id="3.40.50.1820">
    <property type="entry name" value="alpha/beta hydrolase"/>
    <property type="match status" value="1"/>
</dbReference>
<dbReference type="RefSeq" id="WP_197679921.1">
    <property type="nucleotide sequence ID" value="NZ_LT629772.1"/>
</dbReference>
<dbReference type="InterPro" id="IPR000073">
    <property type="entry name" value="AB_hydrolase_1"/>
</dbReference>
<sequence length="301" mass="31964">MTISDDHTSTAPPAPGDQHPAADALPRMLDSDELITLDGVDLHVCQNGPADAPALLLIHGTGASARSWEPMLGSLTGSHRVIRIDLLGCGRSSRPDDGNYAVTDQVRRIGVLLDRLGVGRVVVAGHSSGGVFATALAVHRPDLLDGVVLINTGPRMSAYIAADVPLRNAAWSDLTDDQIRAAIRDGFHPGFAIPASYVDQFREIDFEAFGAVSVAIRSYLEEQPLPDRLAPIGRPLLVIFGDQDQRWDPAAAADYHAVRGARITMMPGLGHSPNLEDPQRTAAALLTFTAAHTADVGSGRD</sequence>
<dbReference type="PANTHER" id="PTHR43798:SF5">
    <property type="entry name" value="MONOACYLGLYCEROL LIPASE ABHD6"/>
    <property type="match status" value="1"/>
</dbReference>
<dbReference type="AlphaFoldDB" id="A0A1H2AGB1"/>
<evidence type="ECO:0000256" key="1">
    <source>
        <dbReference type="SAM" id="MobiDB-lite"/>
    </source>
</evidence>
<feature type="domain" description="AB hydrolase-1" evidence="2">
    <location>
        <begin position="55"/>
        <end position="284"/>
    </location>
</feature>
<accession>A0A1H2AGB1</accession>
<dbReference type="EMBL" id="LT629772">
    <property type="protein sequence ID" value="SDT45055.1"/>
    <property type="molecule type" value="Genomic_DNA"/>
</dbReference>
<gene>
    <name evidence="3" type="ORF">SAMN04489812_5918</name>
</gene>
<name>A0A1H2AGB1_9ACTN</name>
<dbReference type="GO" id="GO:0046464">
    <property type="term" value="P:acylglycerol catabolic process"/>
    <property type="evidence" value="ECO:0007669"/>
    <property type="project" value="TreeGrafter"/>
</dbReference>